<organism evidence="6 7">
    <name type="scientific">Polyodon spathula</name>
    <name type="common">North American paddlefish</name>
    <name type="synonym">Squalus spathula</name>
    <dbReference type="NCBI Taxonomy" id="7913"/>
    <lineage>
        <taxon>Eukaryota</taxon>
        <taxon>Metazoa</taxon>
        <taxon>Chordata</taxon>
        <taxon>Craniata</taxon>
        <taxon>Vertebrata</taxon>
        <taxon>Euteleostomi</taxon>
        <taxon>Actinopterygii</taxon>
        <taxon>Chondrostei</taxon>
        <taxon>Acipenseriformes</taxon>
        <taxon>Polyodontidae</taxon>
        <taxon>Polyodon</taxon>
    </lineage>
</organism>
<dbReference type="InterPro" id="IPR035797">
    <property type="entry name" value="ARHGEF16/ARHGEF26_SH3"/>
</dbReference>
<protein>
    <submittedName>
        <fullName evidence="6">ARHGG factor</fullName>
    </submittedName>
</protein>
<dbReference type="Proteomes" id="UP001166093">
    <property type="component" value="Unassembled WGS sequence"/>
</dbReference>
<dbReference type="SUPFAM" id="SSF48065">
    <property type="entry name" value="DBL homology domain (DH-domain)"/>
    <property type="match status" value="1"/>
</dbReference>
<dbReference type="EMBL" id="JAAWVQ010131945">
    <property type="protein sequence ID" value="MBN3283944.1"/>
    <property type="molecule type" value="Genomic_DNA"/>
</dbReference>
<evidence type="ECO:0000313" key="6">
    <source>
        <dbReference type="EMBL" id="MBN3283944.1"/>
    </source>
</evidence>
<dbReference type="Gene3D" id="1.20.900.10">
    <property type="entry name" value="Dbl homology (DH) domain"/>
    <property type="match status" value="1"/>
</dbReference>
<comment type="caution">
    <text evidence="6">The sequence shown here is derived from an EMBL/GenBank/DDBJ whole genome shotgun (WGS) entry which is preliminary data.</text>
</comment>
<feature type="domain" description="SH3" evidence="3">
    <location>
        <begin position="473"/>
        <end position="533"/>
    </location>
</feature>
<gene>
    <name evidence="6" type="primary">Arhgef16_0</name>
    <name evidence="6" type="ORF">GTO93_0010116</name>
</gene>
<dbReference type="SMART" id="SM00233">
    <property type="entry name" value="PH"/>
    <property type="match status" value="1"/>
</dbReference>
<dbReference type="SMART" id="SM00326">
    <property type="entry name" value="SH3"/>
    <property type="match status" value="1"/>
</dbReference>
<dbReference type="InterPro" id="IPR036028">
    <property type="entry name" value="SH3-like_dom_sf"/>
</dbReference>
<sequence>MDLKQGEVAPLEGVFRRFSLVANSLGPAWDWPGSSAGKGGSISETLTNFLTRLLSSEPRLYQEIRERGLHSSNQDPDDDFVHVEQLGPDEGIVVKNYRPTQLTWSQLPEVQERGILDRISPEERKRQEAIFEIILSEHSYQHSLNVLVRLFKTSKELRKTMNITEHHHLFSNISDILEVSKSFFADLEKRHGEDPLIRDISDIVENHSSTHFKPYIIYCSNEVYQQRTLQKLLASNTAFKEALKHIEMTADCGGLSMISFLILPMQRVTRLPLLMDTICQKTSTDLEEYHSAVKALKSISKLVKQCNDGARRMERTEQMYTIQKQMEFGKIKPFPLVSASRWLQKRGELAVCTEELSIFWKAFSNKSYYLFLFNDVLIVTRKKSEESYLVMDYATLEQIEVQLLESSEGQLASGSPRSSSSPNPNMFKVLMKRNSEGKEEQIALVAESPSDRARWVIALQHHKHTDNDDLNKEDLPQVEIIKGYRAKQPDELSLQQADVVLVLHKVEGWFQGERLRDGERGWFPSSCATEITNRIAVERNVRRMERLRKETDV</sequence>
<dbReference type="CDD" id="cd00160">
    <property type="entry name" value="RhoGEF"/>
    <property type="match status" value="1"/>
</dbReference>
<dbReference type="InterPro" id="IPR035899">
    <property type="entry name" value="DBL_dom_sf"/>
</dbReference>
<evidence type="ECO:0000259" key="5">
    <source>
        <dbReference type="PROSITE" id="PS50010"/>
    </source>
</evidence>
<dbReference type="InterPro" id="IPR001849">
    <property type="entry name" value="PH_domain"/>
</dbReference>
<dbReference type="InterPro" id="IPR011993">
    <property type="entry name" value="PH-like_dom_sf"/>
</dbReference>
<dbReference type="PROSITE" id="PS50002">
    <property type="entry name" value="SH3"/>
    <property type="match status" value="1"/>
</dbReference>
<dbReference type="PANTHER" id="PTHR12845:SF3">
    <property type="entry name" value="RHO GUANINE NUCLEOTIDE EXCHANGE FACTOR 16"/>
    <property type="match status" value="1"/>
</dbReference>
<reference evidence="6" key="1">
    <citation type="journal article" date="2021" name="Cell">
        <title>Tracing the genetic footprints of vertebrate landing in non-teleost ray-finned fishes.</title>
        <authorList>
            <person name="Bi X."/>
            <person name="Wang K."/>
            <person name="Yang L."/>
            <person name="Pan H."/>
            <person name="Jiang H."/>
            <person name="Wei Q."/>
            <person name="Fang M."/>
            <person name="Yu H."/>
            <person name="Zhu C."/>
            <person name="Cai Y."/>
            <person name="He Y."/>
            <person name="Gan X."/>
            <person name="Zeng H."/>
            <person name="Yu D."/>
            <person name="Zhu Y."/>
            <person name="Jiang H."/>
            <person name="Qiu Q."/>
            <person name="Yang H."/>
            <person name="Zhang Y.E."/>
            <person name="Wang W."/>
            <person name="Zhu M."/>
            <person name="He S."/>
            <person name="Zhang G."/>
        </authorList>
    </citation>
    <scope>NUCLEOTIDE SEQUENCE</scope>
    <source>
        <strain evidence="6">Pddl_001</strain>
    </source>
</reference>
<evidence type="ECO:0000313" key="7">
    <source>
        <dbReference type="Proteomes" id="UP001166093"/>
    </source>
</evidence>
<dbReference type="PANTHER" id="PTHR12845">
    <property type="entry name" value="GUANINE NUCLEOTIDE EXCHANGE FACTOR"/>
    <property type="match status" value="1"/>
</dbReference>
<evidence type="ECO:0000256" key="1">
    <source>
        <dbReference type="ARBA" id="ARBA00022443"/>
    </source>
</evidence>
<proteinExistence type="predicted"/>
<dbReference type="Pfam" id="PF00018">
    <property type="entry name" value="SH3_1"/>
    <property type="match status" value="1"/>
</dbReference>
<evidence type="ECO:0000259" key="3">
    <source>
        <dbReference type="PROSITE" id="PS50002"/>
    </source>
</evidence>
<dbReference type="Pfam" id="PF00621">
    <property type="entry name" value="RhoGEF"/>
    <property type="match status" value="1"/>
</dbReference>
<dbReference type="PROSITE" id="PS50003">
    <property type="entry name" value="PH_DOMAIN"/>
    <property type="match status" value="1"/>
</dbReference>
<evidence type="ECO:0000256" key="2">
    <source>
        <dbReference type="PROSITE-ProRule" id="PRU00192"/>
    </source>
</evidence>
<dbReference type="Gene3D" id="2.30.30.40">
    <property type="entry name" value="SH3 Domains"/>
    <property type="match status" value="1"/>
</dbReference>
<dbReference type="PROSITE" id="PS50010">
    <property type="entry name" value="DH_2"/>
    <property type="match status" value="1"/>
</dbReference>
<keyword evidence="1 2" id="KW-0728">SH3 domain</keyword>
<dbReference type="SUPFAM" id="SSF50044">
    <property type="entry name" value="SH3-domain"/>
    <property type="match status" value="1"/>
</dbReference>
<evidence type="ECO:0000259" key="4">
    <source>
        <dbReference type="PROSITE" id="PS50003"/>
    </source>
</evidence>
<dbReference type="CDD" id="cd01221">
    <property type="entry name" value="PH_ephexin"/>
    <property type="match status" value="1"/>
</dbReference>
<dbReference type="InterPro" id="IPR047270">
    <property type="entry name" value="PH_ephexin"/>
</dbReference>
<dbReference type="SMART" id="SM00325">
    <property type="entry name" value="RhoGEF"/>
    <property type="match status" value="1"/>
</dbReference>
<keyword evidence="7" id="KW-1185">Reference proteome</keyword>
<dbReference type="InterPro" id="IPR047271">
    <property type="entry name" value="Ephexin-like"/>
</dbReference>
<name>A0ABS2YB77_POLSP</name>
<dbReference type="InterPro" id="IPR000219">
    <property type="entry name" value="DH_dom"/>
</dbReference>
<dbReference type="CDD" id="cd11938">
    <property type="entry name" value="SH3_ARHGEF16_26"/>
    <property type="match status" value="1"/>
</dbReference>
<dbReference type="SUPFAM" id="SSF50729">
    <property type="entry name" value="PH domain-like"/>
    <property type="match status" value="1"/>
</dbReference>
<feature type="non-terminal residue" evidence="6">
    <location>
        <position position="553"/>
    </location>
</feature>
<feature type="domain" description="DH" evidence="5">
    <location>
        <begin position="125"/>
        <end position="309"/>
    </location>
</feature>
<feature type="domain" description="PH" evidence="4">
    <location>
        <begin position="342"/>
        <end position="464"/>
    </location>
</feature>
<dbReference type="Gene3D" id="2.30.29.30">
    <property type="entry name" value="Pleckstrin-homology domain (PH domain)/Phosphotyrosine-binding domain (PTB)"/>
    <property type="match status" value="1"/>
</dbReference>
<feature type="non-terminal residue" evidence="6">
    <location>
        <position position="1"/>
    </location>
</feature>
<accession>A0ABS2YB77</accession>
<dbReference type="Pfam" id="PF00169">
    <property type="entry name" value="PH"/>
    <property type="match status" value="1"/>
</dbReference>
<dbReference type="InterPro" id="IPR001452">
    <property type="entry name" value="SH3_domain"/>
</dbReference>